<dbReference type="AlphaFoldDB" id="A0AAN6UJ91"/>
<evidence type="ECO:0000256" key="1">
    <source>
        <dbReference type="SAM" id="MobiDB-lite"/>
    </source>
</evidence>
<evidence type="ECO:0000313" key="3">
    <source>
        <dbReference type="Proteomes" id="UP001304895"/>
    </source>
</evidence>
<dbReference type="EMBL" id="MU853409">
    <property type="protein sequence ID" value="KAK4134013.1"/>
    <property type="molecule type" value="Genomic_DNA"/>
</dbReference>
<reference evidence="2" key="1">
    <citation type="journal article" date="2023" name="Mol. Phylogenet. Evol.">
        <title>Genome-scale phylogeny and comparative genomics of the fungal order Sordariales.</title>
        <authorList>
            <person name="Hensen N."/>
            <person name="Bonometti L."/>
            <person name="Westerberg I."/>
            <person name="Brannstrom I.O."/>
            <person name="Guillou S."/>
            <person name="Cros-Aarteil S."/>
            <person name="Calhoun S."/>
            <person name="Haridas S."/>
            <person name="Kuo A."/>
            <person name="Mondo S."/>
            <person name="Pangilinan J."/>
            <person name="Riley R."/>
            <person name="LaButti K."/>
            <person name="Andreopoulos B."/>
            <person name="Lipzen A."/>
            <person name="Chen C."/>
            <person name="Yan M."/>
            <person name="Daum C."/>
            <person name="Ng V."/>
            <person name="Clum A."/>
            <person name="Steindorff A."/>
            <person name="Ohm R.A."/>
            <person name="Martin F."/>
            <person name="Silar P."/>
            <person name="Natvig D.O."/>
            <person name="Lalanne C."/>
            <person name="Gautier V."/>
            <person name="Ament-Velasquez S.L."/>
            <person name="Kruys A."/>
            <person name="Hutchinson M.I."/>
            <person name="Powell A.J."/>
            <person name="Barry K."/>
            <person name="Miller A.N."/>
            <person name="Grigoriev I.V."/>
            <person name="Debuchy R."/>
            <person name="Gladieux P."/>
            <person name="Hiltunen Thoren M."/>
            <person name="Johannesson H."/>
        </authorList>
    </citation>
    <scope>NUCLEOTIDE SEQUENCE</scope>
    <source>
        <strain evidence="2">CBS 123565</strain>
    </source>
</reference>
<gene>
    <name evidence="2" type="ORF">BT67DRAFT_434172</name>
</gene>
<sequence length="300" mass="32908">MRWLSLCVPALVTFDRPLKRAAAVAASAAHPWASLPVALSEEDLILSSESARIRYNGLLPIEEQVRLQDSHANHIKALLAIITKYDMGNIFAVHSLHRHDAVPERTIRLQTDVSGIDGMKWSRATPITDELLAQDQIHATFFKVQGTTLEPLEFAMGPSPLKGHHVPPQFIVDMVEYLTAHDLAGLVAIEVGEFTKTGASRGANRTSELEVVWGAIEKLTVVLPFHRMVEEASNPIPTGWNAQDYDAEAEPDTPPAGEHWNEAKKSDGRVTHKVHVDSVAPITPELLNAALIGQGFVTRV</sequence>
<evidence type="ECO:0000313" key="2">
    <source>
        <dbReference type="EMBL" id="KAK4134013.1"/>
    </source>
</evidence>
<organism evidence="2 3">
    <name type="scientific">Trichocladium antarcticum</name>
    <dbReference type="NCBI Taxonomy" id="1450529"/>
    <lineage>
        <taxon>Eukaryota</taxon>
        <taxon>Fungi</taxon>
        <taxon>Dikarya</taxon>
        <taxon>Ascomycota</taxon>
        <taxon>Pezizomycotina</taxon>
        <taxon>Sordariomycetes</taxon>
        <taxon>Sordariomycetidae</taxon>
        <taxon>Sordariales</taxon>
        <taxon>Chaetomiaceae</taxon>
        <taxon>Trichocladium</taxon>
    </lineage>
</organism>
<accession>A0AAN6UJ91</accession>
<proteinExistence type="predicted"/>
<name>A0AAN6UJ91_9PEZI</name>
<feature type="compositionally biased region" description="Basic and acidic residues" evidence="1">
    <location>
        <begin position="259"/>
        <end position="268"/>
    </location>
</feature>
<protein>
    <submittedName>
        <fullName evidence="2">Uncharacterized protein</fullName>
    </submittedName>
</protein>
<comment type="caution">
    <text evidence="2">The sequence shown here is derived from an EMBL/GenBank/DDBJ whole genome shotgun (WGS) entry which is preliminary data.</text>
</comment>
<reference evidence="2" key="2">
    <citation type="submission" date="2023-05" db="EMBL/GenBank/DDBJ databases">
        <authorList>
            <consortium name="Lawrence Berkeley National Laboratory"/>
            <person name="Steindorff A."/>
            <person name="Hensen N."/>
            <person name="Bonometti L."/>
            <person name="Westerberg I."/>
            <person name="Brannstrom I.O."/>
            <person name="Guillou S."/>
            <person name="Cros-Aarteil S."/>
            <person name="Calhoun S."/>
            <person name="Haridas S."/>
            <person name="Kuo A."/>
            <person name="Mondo S."/>
            <person name="Pangilinan J."/>
            <person name="Riley R."/>
            <person name="Labutti K."/>
            <person name="Andreopoulos B."/>
            <person name="Lipzen A."/>
            <person name="Chen C."/>
            <person name="Yanf M."/>
            <person name="Daum C."/>
            <person name="Ng V."/>
            <person name="Clum A."/>
            <person name="Ohm R."/>
            <person name="Martin F."/>
            <person name="Silar P."/>
            <person name="Natvig D."/>
            <person name="Lalanne C."/>
            <person name="Gautier V."/>
            <person name="Ament-Velasquez S.L."/>
            <person name="Kruys A."/>
            <person name="Hutchinson M.I."/>
            <person name="Powell A.J."/>
            <person name="Barry K."/>
            <person name="Miller A.N."/>
            <person name="Grigoriev I.V."/>
            <person name="Debuchy R."/>
            <person name="Gladieux P."/>
            <person name="Thoren M.H."/>
            <person name="Johannesson H."/>
        </authorList>
    </citation>
    <scope>NUCLEOTIDE SEQUENCE</scope>
    <source>
        <strain evidence="2">CBS 123565</strain>
    </source>
</reference>
<dbReference type="Proteomes" id="UP001304895">
    <property type="component" value="Unassembled WGS sequence"/>
</dbReference>
<feature type="region of interest" description="Disordered" evidence="1">
    <location>
        <begin position="238"/>
        <end position="268"/>
    </location>
</feature>
<keyword evidence="3" id="KW-1185">Reference proteome</keyword>